<feature type="transmembrane region" description="Helical" evidence="9">
    <location>
        <begin position="177"/>
        <end position="198"/>
    </location>
</feature>
<comment type="subcellular location">
    <subcellularLocation>
        <location evidence="1">Membrane</location>
    </subcellularLocation>
</comment>
<keyword evidence="3 9" id="KW-1003">Cell membrane</keyword>
<keyword evidence="5 9" id="KW-0653">Protein transport</keyword>
<dbReference type="Pfam" id="PF00584">
    <property type="entry name" value="SecE"/>
    <property type="match status" value="1"/>
</dbReference>
<comment type="subunit">
    <text evidence="9">Component of the Sec protein translocase complex. Heterotrimer consisting of SecY, SecE and SecG subunits. The heterotrimers can form oligomers, although 1 heterotrimer is thought to be able to translocate proteins. Interacts with the ribosome. Interacts with SecDF, and other proteins may be involved. Interacts with SecA.</text>
</comment>
<feature type="compositionally biased region" description="Basic and acidic residues" evidence="10">
    <location>
        <begin position="1"/>
        <end position="13"/>
    </location>
</feature>
<feature type="transmembrane region" description="Helical" evidence="9">
    <location>
        <begin position="92"/>
        <end position="113"/>
    </location>
</feature>
<keyword evidence="7 9" id="KW-0811">Translocation</keyword>
<evidence type="ECO:0000256" key="3">
    <source>
        <dbReference type="ARBA" id="ARBA00022475"/>
    </source>
</evidence>
<keyword evidence="2 9" id="KW-0813">Transport</keyword>
<gene>
    <name evidence="9 11" type="primary">secE</name>
    <name evidence="11" type="ORF">LVJ94_38665</name>
</gene>
<evidence type="ECO:0000256" key="4">
    <source>
        <dbReference type="ARBA" id="ARBA00022692"/>
    </source>
</evidence>
<dbReference type="Proteomes" id="UP001374803">
    <property type="component" value="Chromosome"/>
</dbReference>
<organism evidence="11 12">
    <name type="scientific">Pendulispora rubella</name>
    <dbReference type="NCBI Taxonomy" id="2741070"/>
    <lineage>
        <taxon>Bacteria</taxon>
        <taxon>Pseudomonadati</taxon>
        <taxon>Myxococcota</taxon>
        <taxon>Myxococcia</taxon>
        <taxon>Myxococcales</taxon>
        <taxon>Sorangiineae</taxon>
        <taxon>Pendulisporaceae</taxon>
        <taxon>Pendulispora</taxon>
    </lineage>
</organism>
<dbReference type="PANTHER" id="PTHR33910">
    <property type="entry name" value="PROTEIN TRANSLOCASE SUBUNIT SECE"/>
    <property type="match status" value="1"/>
</dbReference>
<feature type="region of interest" description="Disordered" evidence="10">
    <location>
        <begin position="1"/>
        <end position="80"/>
    </location>
</feature>
<keyword evidence="12" id="KW-1185">Reference proteome</keyword>
<dbReference type="Gene3D" id="1.20.5.1030">
    <property type="entry name" value="Preprotein translocase secy subunit"/>
    <property type="match status" value="1"/>
</dbReference>
<name>A0ABZ2KW25_9BACT</name>
<keyword evidence="8 9" id="KW-0472">Membrane</keyword>
<dbReference type="InterPro" id="IPR001901">
    <property type="entry name" value="Translocase_SecE/Sec61-g"/>
</dbReference>
<feature type="compositionally biased region" description="Acidic residues" evidence="10">
    <location>
        <begin position="14"/>
        <end position="28"/>
    </location>
</feature>
<evidence type="ECO:0000256" key="8">
    <source>
        <dbReference type="ARBA" id="ARBA00023136"/>
    </source>
</evidence>
<evidence type="ECO:0000256" key="9">
    <source>
        <dbReference type="HAMAP-Rule" id="MF_00422"/>
    </source>
</evidence>
<evidence type="ECO:0000256" key="10">
    <source>
        <dbReference type="SAM" id="MobiDB-lite"/>
    </source>
</evidence>
<dbReference type="HAMAP" id="MF_00422">
    <property type="entry name" value="SecE"/>
    <property type="match status" value="1"/>
</dbReference>
<keyword evidence="4 9" id="KW-0812">Transmembrane</keyword>
<dbReference type="NCBIfam" id="TIGR00964">
    <property type="entry name" value="secE_bact"/>
    <property type="match status" value="1"/>
</dbReference>
<dbReference type="InterPro" id="IPR005807">
    <property type="entry name" value="SecE_bac"/>
</dbReference>
<evidence type="ECO:0000313" key="11">
    <source>
        <dbReference type="EMBL" id="WXB02823.1"/>
    </source>
</evidence>
<comment type="similarity">
    <text evidence="9">Belongs to the SecE/SEC61-gamma family.</text>
</comment>
<keyword evidence="6 9" id="KW-1133">Transmembrane helix</keyword>
<dbReference type="PANTHER" id="PTHR33910:SF1">
    <property type="entry name" value="PROTEIN TRANSLOCASE SUBUNIT SECE"/>
    <property type="match status" value="1"/>
</dbReference>
<feature type="compositionally biased region" description="Acidic residues" evidence="10">
    <location>
        <begin position="68"/>
        <end position="80"/>
    </location>
</feature>
<accession>A0ABZ2KW25</accession>
<dbReference type="RefSeq" id="WP_394832448.1">
    <property type="nucleotide sequence ID" value="NZ_CP089929.1"/>
</dbReference>
<dbReference type="EMBL" id="CP089983">
    <property type="protein sequence ID" value="WXB02823.1"/>
    <property type="molecule type" value="Genomic_DNA"/>
</dbReference>
<comment type="function">
    <text evidence="9">Essential subunit of the Sec protein translocation channel SecYEG. Clamps together the 2 halves of SecY. May contact the channel plug during translocation.</text>
</comment>
<evidence type="ECO:0000256" key="7">
    <source>
        <dbReference type="ARBA" id="ARBA00023010"/>
    </source>
</evidence>
<feature type="transmembrane region" description="Helical" evidence="9">
    <location>
        <begin position="133"/>
        <end position="150"/>
    </location>
</feature>
<evidence type="ECO:0000256" key="5">
    <source>
        <dbReference type="ARBA" id="ARBA00022927"/>
    </source>
</evidence>
<proteinExistence type="inferred from homology"/>
<evidence type="ECO:0000256" key="6">
    <source>
        <dbReference type="ARBA" id="ARBA00022989"/>
    </source>
</evidence>
<comment type="caution">
    <text evidence="9">Lacks conserved residue(s) required for the propagation of feature annotation.</text>
</comment>
<dbReference type="PROSITE" id="PS01067">
    <property type="entry name" value="SECE_SEC61G"/>
    <property type="match status" value="1"/>
</dbReference>
<protein>
    <recommendedName>
        <fullName evidence="9">Protein translocase subunit SecE</fullName>
    </recommendedName>
</protein>
<dbReference type="InterPro" id="IPR038379">
    <property type="entry name" value="SecE_sf"/>
</dbReference>
<evidence type="ECO:0000256" key="1">
    <source>
        <dbReference type="ARBA" id="ARBA00004370"/>
    </source>
</evidence>
<evidence type="ECO:0000256" key="2">
    <source>
        <dbReference type="ARBA" id="ARBA00022448"/>
    </source>
</evidence>
<evidence type="ECO:0000313" key="12">
    <source>
        <dbReference type="Proteomes" id="UP001374803"/>
    </source>
</evidence>
<reference evidence="11" key="1">
    <citation type="submission" date="2021-12" db="EMBL/GenBank/DDBJ databases">
        <title>Discovery of the Pendulisporaceae a myxobacterial family with distinct sporulation behavior and unique specialized metabolism.</title>
        <authorList>
            <person name="Garcia R."/>
            <person name="Popoff A."/>
            <person name="Bader C.D."/>
            <person name="Loehr J."/>
            <person name="Walesch S."/>
            <person name="Walt C."/>
            <person name="Boldt J."/>
            <person name="Bunk B."/>
            <person name="Haeckl F.J.F.P.J."/>
            <person name="Gunesch A.P."/>
            <person name="Birkelbach J."/>
            <person name="Nuebel U."/>
            <person name="Pietschmann T."/>
            <person name="Bach T."/>
            <person name="Mueller R."/>
        </authorList>
    </citation>
    <scope>NUCLEOTIDE SEQUENCE</scope>
    <source>
        <strain evidence="11">MSr11367</strain>
    </source>
</reference>
<sequence length="212" mass="22948">MSITQKYKEKDGDSPEEGQESSESEETSQSENVEGAESSPSGAARPTGIGVRKTDELANGKTDALATSEEEEDDEDEGDEAVAPAQFGTARFVFAAYFGGAILIAFIVSKVLGAAWFRLSQYKPQIGEPHDEVVMPVAGAVGLATAIYYWKRTRARELAEEVADELSKVTWPSKQEVTNSTAVVLVTTALATIFFALMDRFWGFVTNLVYGT</sequence>